<feature type="compositionally biased region" description="Polar residues" evidence="1">
    <location>
        <begin position="172"/>
        <end position="183"/>
    </location>
</feature>
<feature type="compositionally biased region" description="Basic and acidic residues" evidence="1">
    <location>
        <begin position="308"/>
        <end position="324"/>
    </location>
</feature>
<feature type="compositionally biased region" description="Polar residues" evidence="1">
    <location>
        <begin position="345"/>
        <end position="354"/>
    </location>
</feature>
<accession>A0A2A9NVX7</accession>
<dbReference type="AlphaFoldDB" id="A0A2A9NVX7"/>
<reference evidence="2 3" key="1">
    <citation type="submission" date="2014-02" db="EMBL/GenBank/DDBJ databases">
        <title>Transposable element dynamics among asymbiotic and ectomycorrhizal Amanita fungi.</title>
        <authorList>
            <consortium name="DOE Joint Genome Institute"/>
            <person name="Hess J."/>
            <person name="Skrede I."/>
            <person name="Wolfe B."/>
            <person name="LaButti K."/>
            <person name="Ohm R.A."/>
            <person name="Grigoriev I.V."/>
            <person name="Pringle A."/>
        </authorList>
    </citation>
    <scope>NUCLEOTIDE SEQUENCE [LARGE SCALE GENOMIC DNA]</scope>
    <source>
        <strain evidence="2 3">SKay4041</strain>
    </source>
</reference>
<dbReference type="STRING" id="703135.A0A2A9NVX7"/>
<gene>
    <name evidence="2" type="ORF">AMATHDRAFT_46822</name>
</gene>
<proteinExistence type="predicted"/>
<dbReference type="EMBL" id="KZ301984">
    <property type="protein sequence ID" value="PFH51853.1"/>
    <property type="molecule type" value="Genomic_DNA"/>
</dbReference>
<feature type="compositionally biased region" description="Low complexity" evidence="1">
    <location>
        <begin position="15"/>
        <end position="26"/>
    </location>
</feature>
<feature type="compositionally biased region" description="Low complexity" evidence="1">
    <location>
        <begin position="512"/>
        <end position="525"/>
    </location>
</feature>
<feature type="region of interest" description="Disordered" evidence="1">
    <location>
        <begin position="490"/>
        <end position="550"/>
    </location>
</feature>
<name>A0A2A9NVX7_9AGAR</name>
<evidence type="ECO:0000313" key="2">
    <source>
        <dbReference type="EMBL" id="PFH51853.1"/>
    </source>
</evidence>
<feature type="region of interest" description="Disordered" evidence="1">
    <location>
        <begin position="1"/>
        <end position="133"/>
    </location>
</feature>
<dbReference type="Proteomes" id="UP000242287">
    <property type="component" value="Unassembled WGS sequence"/>
</dbReference>
<feature type="compositionally biased region" description="Low complexity" evidence="1">
    <location>
        <begin position="99"/>
        <end position="123"/>
    </location>
</feature>
<evidence type="ECO:0000256" key="1">
    <source>
        <dbReference type="SAM" id="MobiDB-lite"/>
    </source>
</evidence>
<dbReference type="OrthoDB" id="2591449at2759"/>
<keyword evidence="3" id="KW-1185">Reference proteome</keyword>
<feature type="region of interest" description="Disordered" evidence="1">
    <location>
        <begin position="149"/>
        <end position="183"/>
    </location>
</feature>
<organism evidence="2 3">
    <name type="scientific">Amanita thiersii Skay4041</name>
    <dbReference type="NCBI Taxonomy" id="703135"/>
    <lineage>
        <taxon>Eukaryota</taxon>
        <taxon>Fungi</taxon>
        <taxon>Dikarya</taxon>
        <taxon>Basidiomycota</taxon>
        <taxon>Agaricomycotina</taxon>
        <taxon>Agaricomycetes</taxon>
        <taxon>Agaricomycetidae</taxon>
        <taxon>Agaricales</taxon>
        <taxon>Pluteineae</taxon>
        <taxon>Amanitaceae</taxon>
        <taxon>Amanita</taxon>
    </lineage>
</organism>
<feature type="compositionally biased region" description="Low complexity" evidence="1">
    <location>
        <begin position="74"/>
        <end position="85"/>
    </location>
</feature>
<feature type="compositionally biased region" description="Polar residues" evidence="1">
    <location>
        <begin position="1"/>
        <end position="14"/>
    </location>
</feature>
<evidence type="ECO:0000313" key="3">
    <source>
        <dbReference type="Proteomes" id="UP000242287"/>
    </source>
</evidence>
<feature type="region of interest" description="Disordered" evidence="1">
    <location>
        <begin position="305"/>
        <end position="354"/>
    </location>
</feature>
<protein>
    <submittedName>
        <fullName evidence="2">Uncharacterized protein</fullName>
    </submittedName>
</protein>
<sequence>MSISNIPSSPPHTNSLAARRGSLSASDPFGARAHLSRPSTSTLTIVRVPAPQTPPQDPPQLQRRFGRRSVSGVQPTSQPTPNSQPENRLSFAFSSFGHSPSRSENRSPSSSPTTSPHLRPSSPNRFGPGLIGMPRLTADQLVDLARHATNNRQNPSSPPPSSAPQSPVSPKRPQSPQTQHSAVVPLQTSPATFTPLPHDIYLPFIHRTEEVSALISTPPSAKLFALLSQAFTKRFQELAHDDSNDAMLPEDPSQWTYSQLIHHLTKIDRDQCCDALWAFGARKCILSHSELIWERVKAAFGVPPELDVDNKDELPSTYDDDTHNDSAILDSPALDRSTESEPVQKLTSSKADNTTALSARLETLTGHTSLARLDTSDSSSAVGTFGASETDFVIGKFSPSPAEDEPYEDQVTIEPLLINSTTSTSHPPPLSLPASLSGAVNDVLGDIAESAEDEAEDSENLEFLVGPQEDPDLISPSQIQGLRITTSSRSANTSAISSPAGNTHVPTFAHTPLSLDDLSDPSKSSPLDKAHQTTASSEISEFAPQRVRPTSMSGFDTLRELGAPFHSIGDRAPGHPLFISNFTRLTASPTLRAQYVVSISH</sequence>